<evidence type="ECO:0000313" key="4">
    <source>
        <dbReference type="Proteomes" id="UP000027002"/>
    </source>
</evidence>
<dbReference type="InterPro" id="IPR001810">
    <property type="entry name" value="F-box_dom"/>
</dbReference>
<evidence type="ECO:0000256" key="1">
    <source>
        <dbReference type="SAM" id="MobiDB-lite"/>
    </source>
</evidence>
<dbReference type="Proteomes" id="UP000027002">
    <property type="component" value="Chromosome 4"/>
</dbReference>
<dbReference type="GeneID" id="66065846"/>
<evidence type="ECO:0000313" key="3">
    <source>
        <dbReference type="EMBL" id="QUC20827.1"/>
    </source>
</evidence>
<feature type="region of interest" description="Disordered" evidence="1">
    <location>
        <begin position="363"/>
        <end position="392"/>
    </location>
</feature>
<evidence type="ECO:0000259" key="2">
    <source>
        <dbReference type="PROSITE" id="PS50181"/>
    </source>
</evidence>
<dbReference type="KEGG" id="uvi:66065846"/>
<protein>
    <recommendedName>
        <fullName evidence="2">F-box domain-containing protein</fullName>
    </recommendedName>
</protein>
<dbReference type="RefSeq" id="XP_042998500.1">
    <property type="nucleotide sequence ID" value="XM_043142566.1"/>
</dbReference>
<accession>A0A8E5MIQ2</accession>
<reference evidence="3" key="1">
    <citation type="submission" date="2020-03" db="EMBL/GenBank/DDBJ databases">
        <title>A mixture of massive structural variations and highly conserved coding sequences in Ustilaginoidea virens genome.</title>
        <authorList>
            <person name="Zhang K."/>
            <person name="Zhao Z."/>
            <person name="Zhang Z."/>
            <person name="Li Y."/>
            <person name="Hsiang T."/>
            <person name="Sun W."/>
        </authorList>
    </citation>
    <scope>NUCLEOTIDE SEQUENCE</scope>
    <source>
        <strain evidence="3">UV-8b</strain>
    </source>
</reference>
<proteinExistence type="predicted"/>
<organism evidence="3 4">
    <name type="scientific">Ustilaginoidea virens</name>
    <name type="common">Rice false smut fungus</name>
    <name type="synonym">Villosiclava virens</name>
    <dbReference type="NCBI Taxonomy" id="1159556"/>
    <lineage>
        <taxon>Eukaryota</taxon>
        <taxon>Fungi</taxon>
        <taxon>Dikarya</taxon>
        <taxon>Ascomycota</taxon>
        <taxon>Pezizomycotina</taxon>
        <taxon>Sordariomycetes</taxon>
        <taxon>Hypocreomycetidae</taxon>
        <taxon>Hypocreales</taxon>
        <taxon>Clavicipitaceae</taxon>
        <taxon>Ustilaginoidea</taxon>
    </lineage>
</organism>
<feature type="domain" description="F-box" evidence="2">
    <location>
        <begin position="8"/>
        <end position="56"/>
    </location>
</feature>
<dbReference type="PROSITE" id="PS50181">
    <property type="entry name" value="FBOX"/>
    <property type="match status" value="1"/>
</dbReference>
<dbReference type="AlphaFoldDB" id="A0A8E5MIQ2"/>
<dbReference type="EMBL" id="CP072756">
    <property type="protein sequence ID" value="QUC20827.1"/>
    <property type="molecule type" value="Genomic_DNA"/>
</dbReference>
<dbReference type="OrthoDB" id="1638493at2759"/>
<gene>
    <name evidence="3" type="ORF">UV8b_05068</name>
</gene>
<dbReference type="Pfam" id="PF00646">
    <property type="entry name" value="F-box"/>
    <property type="match status" value="1"/>
</dbReference>
<name>A0A8E5MIQ2_USTVR</name>
<sequence length="416" mass="47989">MAASRKVSTCLAGIPIEVLLEIYLHLDVQAIFELSITSRDFYSFFQRRKVEILLPVLLRDFNPFDELLQVHTASVEDVSNGGQYKPRKIVLKRFAGDEGLVFSQGSCVPDSAKTPGPASSAIVLTKDDLTRLLKKCRLVREWEGLFPQMRWFHQPEDCRLLRSHELVRFRRALYRWWMYGIHFHGDAPRPRIGHPEPYVNDIRTSQMRYHSTVELLELMDLLETVKDIILHYICPRLDPNAQEHSLHSGLVDISCRSQSLATSWTDQSHWGRIVKTYLKLGPEELLHYFNNIYSYPRKRLLAAIRVQHPNLAFDQESIQVAVRCVLDERNWLDKKINLAEHRSGGIVDFDDARDDYQSVLQTDASPNGQLPHGTQFIQSDSRYSPRGDDGSLLDDYLRPQSHNPRFILSAALEALE</sequence>
<keyword evidence="4" id="KW-1185">Reference proteome</keyword>